<organism evidence="3 4">
    <name type="scientific">Sphingomonas kaistensis</name>
    <dbReference type="NCBI Taxonomy" id="298708"/>
    <lineage>
        <taxon>Bacteria</taxon>
        <taxon>Pseudomonadati</taxon>
        <taxon>Pseudomonadota</taxon>
        <taxon>Alphaproteobacteria</taxon>
        <taxon>Sphingomonadales</taxon>
        <taxon>Sphingomonadaceae</taxon>
        <taxon>Sphingomonas</taxon>
    </lineage>
</organism>
<dbReference type="Pfam" id="PF07589">
    <property type="entry name" value="PEP-CTERM"/>
    <property type="match status" value="1"/>
</dbReference>
<accession>A0A7X5Y597</accession>
<dbReference type="AlphaFoldDB" id="A0A7X5Y597"/>
<evidence type="ECO:0000313" key="3">
    <source>
        <dbReference type="EMBL" id="NJC05352.1"/>
    </source>
</evidence>
<sequence>MGKFTWVAAAALMASAAPAMAVDTVLNNNGTQLGSALTGTGITVNSSSLTTNTQNGTFTNGTAGVGISQGVVLTTGSLGCVGSANTTSQCSGDGDSSNLTLNFTTTSDSLFFNYVFASEEYNEFVGTNFNDFFQLLLNGPGFNNVNLAQVPGGGGAVTINNVNLGSNAGFFRNNEGGALPVGYDGLTTVLTASALGLTAGANYSLSFIIQDVGDSSYDSAVFIGGGSVGTVQTPIGAVPEPSTWAMMLLGFGAIGASMRRRRSVNAVARLA</sequence>
<dbReference type="InterPro" id="IPR013424">
    <property type="entry name" value="Ice-binding_C"/>
</dbReference>
<comment type="caution">
    <text evidence="3">The sequence shown here is derived from an EMBL/GenBank/DDBJ whole genome shotgun (WGS) entry which is preliminary data.</text>
</comment>
<feature type="signal peptide" evidence="1">
    <location>
        <begin position="1"/>
        <end position="21"/>
    </location>
</feature>
<proteinExistence type="predicted"/>
<dbReference type="InterPro" id="IPR049804">
    <property type="entry name" value="Choice_anch_L"/>
</dbReference>
<evidence type="ECO:0000256" key="1">
    <source>
        <dbReference type="SAM" id="SignalP"/>
    </source>
</evidence>
<evidence type="ECO:0000259" key="2">
    <source>
        <dbReference type="Pfam" id="PF07589"/>
    </source>
</evidence>
<keyword evidence="1" id="KW-0732">Signal</keyword>
<dbReference type="NCBIfam" id="NF038133">
    <property type="entry name" value="choice_anch_L"/>
    <property type="match status" value="1"/>
</dbReference>
<feature type="chain" id="PRO_5031172453" description="Ice-binding protein C-terminal domain-containing protein" evidence="1">
    <location>
        <begin position="22"/>
        <end position="271"/>
    </location>
</feature>
<dbReference type="NCBIfam" id="NF035944">
    <property type="entry name" value="PEPxxWA-CTERM"/>
    <property type="match status" value="1"/>
</dbReference>
<dbReference type="RefSeq" id="WP_168068059.1">
    <property type="nucleotide sequence ID" value="NZ_JAATJC010000001.1"/>
</dbReference>
<protein>
    <recommendedName>
        <fullName evidence="2">Ice-binding protein C-terminal domain-containing protein</fullName>
    </recommendedName>
</protein>
<dbReference type="NCBIfam" id="TIGR02595">
    <property type="entry name" value="PEP_CTERM"/>
    <property type="match status" value="1"/>
</dbReference>
<evidence type="ECO:0000313" key="4">
    <source>
        <dbReference type="Proteomes" id="UP000558192"/>
    </source>
</evidence>
<dbReference type="Proteomes" id="UP000558192">
    <property type="component" value="Unassembled WGS sequence"/>
</dbReference>
<gene>
    <name evidence="3" type="ORF">GGQ97_001145</name>
</gene>
<reference evidence="3 4" key="1">
    <citation type="submission" date="2020-03" db="EMBL/GenBank/DDBJ databases">
        <title>Genomic Encyclopedia of Type Strains, Phase IV (KMG-IV): sequencing the most valuable type-strain genomes for metagenomic binning, comparative biology and taxonomic classification.</title>
        <authorList>
            <person name="Goeker M."/>
        </authorList>
    </citation>
    <scope>NUCLEOTIDE SEQUENCE [LARGE SCALE GENOMIC DNA]</scope>
    <source>
        <strain evidence="3 4">DSM 16846</strain>
    </source>
</reference>
<dbReference type="EMBL" id="JAATJC010000001">
    <property type="protein sequence ID" value="NJC05352.1"/>
    <property type="molecule type" value="Genomic_DNA"/>
</dbReference>
<feature type="domain" description="Ice-binding protein C-terminal" evidence="2">
    <location>
        <begin position="237"/>
        <end position="261"/>
    </location>
</feature>
<keyword evidence="4" id="KW-1185">Reference proteome</keyword>
<name>A0A7X5Y597_9SPHN</name>